<dbReference type="InterPro" id="IPR016024">
    <property type="entry name" value="ARM-type_fold"/>
</dbReference>
<dbReference type="GO" id="GO:0005634">
    <property type="term" value="C:nucleus"/>
    <property type="evidence" value="ECO:0007669"/>
    <property type="project" value="UniProtKB-SubCell"/>
</dbReference>
<accession>A0A6A6FZA8</accession>
<evidence type="ECO:0000256" key="1">
    <source>
        <dbReference type="ARBA" id="ARBA00004123"/>
    </source>
</evidence>
<dbReference type="EMBL" id="ML992528">
    <property type="protein sequence ID" value="KAF2218771.1"/>
    <property type="molecule type" value="Genomic_DNA"/>
</dbReference>
<dbReference type="InterPro" id="IPR012583">
    <property type="entry name" value="RIX1_N"/>
</dbReference>
<dbReference type="PANTHER" id="PTHR34105">
    <property type="entry name" value="PROLINE-, GLUTAMIC ACID- AND LEUCINE-RICH PROTEIN 1"/>
    <property type="match status" value="1"/>
</dbReference>
<dbReference type="AlphaFoldDB" id="A0A6A6FZA8"/>
<feature type="domain" description="Pre-rRNA-processing protein RIX1 N-terminal" evidence="5">
    <location>
        <begin position="13"/>
        <end position="205"/>
    </location>
</feature>
<dbReference type="Proteomes" id="UP000799538">
    <property type="component" value="Unassembled WGS sequence"/>
</dbReference>
<keyword evidence="4" id="KW-0539">Nucleus</keyword>
<evidence type="ECO:0000256" key="2">
    <source>
        <dbReference type="ARBA" id="ARBA00010511"/>
    </source>
</evidence>
<evidence type="ECO:0000313" key="6">
    <source>
        <dbReference type="EMBL" id="KAF2218771.1"/>
    </source>
</evidence>
<dbReference type="SUPFAM" id="SSF48371">
    <property type="entry name" value="ARM repeat"/>
    <property type="match status" value="1"/>
</dbReference>
<reference evidence="7" key="1">
    <citation type="journal article" date="2020" name="Stud. Mycol.">
        <title>101 Dothideomycetes genomes: A test case for predicting lifestyles and emergence of pathogens.</title>
        <authorList>
            <person name="Haridas S."/>
            <person name="Albert R."/>
            <person name="Binder M."/>
            <person name="Bloem J."/>
            <person name="LaButti K."/>
            <person name="Salamov A."/>
            <person name="Andreopoulos B."/>
            <person name="Baker S."/>
            <person name="Barry K."/>
            <person name="Bills G."/>
            <person name="Bluhm B."/>
            <person name="Cannon C."/>
            <person name="Castanera R."/>
            <person name="Culley D."/>
            <person name="Daum C."/>
            <person name="Ezra D."/>
            <person name="Gonzalez J."/>
            <person name="Henrissat B."/>
            <person name="Kuo A."/>
            <person name="Liang C."/>
            <person name="Lipzen A."/>
            <person name="Lutzoni F."/>
            <person name="Magnuson J."/>
            <person name="Mondo S."/>
            <person name="Nolan M."/>
            <person name="Ohm R."/>
            <person name="Pangilinan J."/>
            <person name="Park H.-J."/>
            <person name="Ramirez L."/>
            <person name="Alfaro M."/>
            <person name="Sun H."/>
            <person name="Tritt A."/>
            <person name="Yoshinaga Y."/>
            <person name="Zwiers L.-H."/>
            <person name="Turgeon B."/>
            <person name="Goodwin S."/>
            <person name="Spatafora J."/>
            <person name="Crous P."/>
            <person name="Grigoriev I."/>
        </authorList>
    </citation>
    <scope>NUCLEOTIDE SEQUENCE [LARGE SCALE GENOMIC DNA]</scope>
    <source>
        <strain evidence="7">CECT 20119</strain>
    </source>
</reference>
<evidence type="ECO:0000256" key="4">
    <source>
        <dbReference type="ARBA" id="ARBA00023242"/>
    </source>
</evidence>
<organism evidence="6 7">
    <name type="scientific">Elsinoe ampelina</name>
    <dbReference type="NCBI Taxonomy" id="302913"/>
    <lineage>
        <taxon>Eukaryota</taxon>
        <taxon>Fungi</taxon>
        <taxon>Dikarya</taxon>
        <taxon>Ascomycota</taxon>
        <taxon>Pezizomycotina</taxon>
        <taxon>Dothideomycetes</taxon>
        <taxon>Dothideomycetidae</taxon>
        <taxon>Myriangiales</taxon>
        <taxon>Elsinoaceae</taxon>
        <taxon>Elsinoe</taxon>
    </lineage>
</organism>
<comment type="subcellular location">
    <subcellularLocation>
        <location evidence="1">Nucleus</location>
    </subcellularLocation>
</comment>
<evidence type="ECO:0000313" key="7">
    <source>
        <dbReference type="Proteomes" id="UP000799538"/>
    </source>
</evidence>
<protein>
    <recommendedName>
        <fullName evidence="3">Pre-rRNA-processing protein RIX1</fullName>
    </recommendedName>
</protein>
<dbReference type="GO" id="GO:0006364">
    <property type="term" value="P:rRNA processing"/>
    <property type="evidence" value="ECO:0007669"/>
    <property type="project" value="TreeGrafter"/>
</dbReference>
<gene>
    <name evidence="6" type="ORF">BDZ85DRAFT_207404</name>
</gene>
<proteinExistence type="inferred from homology"/>
<dbReference type="Pfam" id="PF08167">
    <property type="entry name" value="RIX1"/>
    <property type="match status" value="1"/>
</dbReference>
<evidence type="ECO:0000259" key="5">
    <source>
        <dbReference type="Pfam" id="PF08167"/>
    </source>
</evidence>
<keyword evidence="7" id="KW-1185">Reference proteome</keyword>
<sequence length="586" mass="63812">MAPARDAPGVANLRFISFRLSSTKAVHLPHVVASQIQTIRDCGELLSIPRANSQSAGEAGLVVHRFYTQIAALNQGRTVEERWSAAVLIKATVEAGGYESLSKSKHWVSGLLSNLRKPDPPSTRALYITTLTRIFVLTWPYPSLVREITTPSLSPFIKTCLGNITAPTRDESELRIVLESLICLVSHHHTTFRTHVRDIGNVLRNETGSTDVQASIPGKVLHPSTRDTAARLSAALHQCEPKQGYATSWENEISSLVEDSHRFLNAVLSGVEEDLDSALSAAKAEVVKYFHTQPSDRRVAAIQTNAQTVVYTLEKVLHHILSDSTGPITFKMHLVNSVIQRICTMVNSVPADGPAVRFAVDVTRDERDACVAVLPELHTAALQLLQGILARFPNSNAYLAQSWIPLLRWVFQAEHPQLDVRLACYRTAQKILIAAGSTLSREVTEQLYPIIKAACADLVGSVDSAIRISHAGTNASADGLLKQASKSDQRRVLLPAGLRVASSELLLAAQTHLSADNISADVRTEMDRTAILIQQKDAILASVLNPRVKQDGSRESSLLPFLAHAAKSDASLKAILQPRVPVLHSG</sequence>
<dbReference type="OrthoDB" id="20900at2759"/>
<feature type="non-terminal residue" evidence="6">
    <location>
        <position position="586"/>
    </location>
</feature>
<evidence type="ECO:0000256" key="3">
    <source>
        <dbReference type="ARBA" id="ARBA00021502"/>
    </source>
</evidence>
<comment type="similarity">
    <text evidence="2">Belongs to the RIX1/PELP1 family.</text>
</comment>
<dbReference type="PANTHER" id="PTHR34105:SF1">
    <property type="entry name" value="PROLINE-, GLUTAMIC ACID- AND LEUCINE-RICH PROTEIN 1"/>
    <property type="match status" value="1"/>
</dbReference>
<name>A0A6A6FZA8_9PEZI</name>